<sequence>MAYWSVNPSPLLSFPTLTCQSRLRTKLKSSSFWGSTTVVQLAVSTTSAWPPDLTCLSQFLENPGIQHWNGFLHVLTYLKGTQDLGLVYSADQAQGIISYSDADWGNFQKTRCSVTGYLATFDGSLVLWKTQKQPTISLSTVEAEYKAVCNLASELLRLQKWCQECSLCQFKEPIPIYEDNQSCINVINGNAKLNNKCMKHVNIQLHFFKEVMDSSKVKLVYVPTKLMLADFLTKSVDRQALSNSLSSLGVLQLGVKGSVENCDQGHT</sequence>
<dbReference type="Proteomes" id="UP000765509">
    <property type="component" value="Unassembled WGS sequence"/>
</dbReference>
<reference evidence="1" key="1">
    <citation type="submission" date="2021-03" db="EMBL/GenBank/DDBJ databases">
        <title>Draft genome sequence of rust myrtle Austropuccinia psidii MF-1, a brazilian biotype.</title>
        <authorList>
            <person name="Quecine M.C."/>
            <person name="Pachon D.M.R."/>
            <person name="Bonatelli M.L."/>
            <person name="Correr F.H."/>
            <person name="Franceschini L.M."/>
            <person name="Leite T.F."/>
            <person name="Margarido G.R.A."/>
            <person name="Almeida C.A."/>
            <person name="Ferrarezi J.A."/>
            <person name="Labate C.A."/>
        </authorList>
    </citation>
    <scope>NUCLEOTIDE SEQUENCE</scope>
    <source>
        <strain evidence="1">MF-1</strain>
    </source>
</reference>
<dbReference type="EMBL" id="AVOT02041045">
    <property type="protein sequence ID" value="MBW0536311.1"/>
    <property type="molecule type" value="Genomic_DNA"/>
</dbReference>
<organism evidence="1 2">
    <name type="scientific">Austropuccinia psidii MF-1</name>
    <dbReference type="NCBI Taxonomy" id="1389203"/>
    <lineage>
        <taxon>Eukaryota</taxon>
        <taxon>Fungi</taxon>
        <taxon>Dikarya</taxon>
        <taxon>Basidiomycota</taxon>
        <taxon>Pucciniomycotina</taxon>
        <taxon>Pucciniomycetes</taxon>
        <taxon>Pucciniales</taxon>
        <taxon>Sphaerophragmiaceae</taxon>
        <taxon>Austropuccinia</taxon>
    </lineage>
</organism>
<proteinExistence type="predicted"/>
<evidence type="ECO:0000313" key="1">
    <source>
        <dbReference type="EMBL" id="MBW0536311.1"/>
    </source>
</evidence>
<dbReference type="CDD" id="cd09272">
    <property type="entry name" value="RNase_HI_RT_Ty1"/>
    <property type="match status" value="1"/>
</dbReference>
<evidence type="ECO:0008006" key="3">
    <source>
        <dbReference type="Google" id="ProtNLM"/>
    </source>
</evidence>
<gene>
    <name evidence="1" type="ORF">O181_076026</name>
</gene>
<name>A0A9Q3F9L4_9BASI</name>
<accession>A0A9Q3F9L4</accession>
<dbReference type="PANTHER" id="PTHR11439">
    <property type="entry name" value="GAG-POL-RELATED RETROTRANSPOSON"/>
    <property type="match status" value="1"/>
</dbReference>
<dbReference type="OrthoDB" id="128382at2759"/>
<dbReference type="AlphaFoldDB" id="A0A9Q3F9L4"/>
<evidence type="ECO:0000313" key="2">
    <source>
        <dbReference type="Proteomes" id="UP000765509"/>
    </source>
</evidence>
<keyword evidence="2" id="KW-1185">Reference proteome</keyword>
<dbReference type="PANTHER" id="PTHR11439:SF470">
    <property type="entry name" value="CYSTEINE-RICH RLK (RECEPTOR-LIKE PROTEIN KINASE) 8"/>
    <property type="match status" value="1"/>
</dbReference>
<protein>
    <recommendedName>
        <fullName evidence="3">Copia protein</fullName>
    </recommendedName>
</protein>
<comment type="caution">
    <text evidence="1">The sequence shown here is derived from an EMBL/GenBank/DDBJ whole genome shotgun (WGS) entry which is preliminary data.</text>
</comment>